<accession>A0A1F7RXB0</accession>
<organism evidence="2 3">
    <name type="scientific">Candidatus Schekmanbacteria bacterium RBG_16_38_11</name>
    <dbReference type="NCBI Taxonomy" id="1817880"/>
    <lineage>
        <taxon>Bacteria</taxon>
        <taxon>Candidatus Schekmaniibacteriota</taxon>
    </lineage>
</organism>
<sequence>MKIPVNKVQSLMARKRNMNRKRIILFFLLNIFNSLLLFIIPGKELSELLTADFATPAIYSHW</sequence>
<dbReference type="EMBL" id="MGDF01000082">
    <property type="protein sequence ID" value="OGL45708.1"/>
    <property type="molecule type" value="Genomic_DNA"/>
</dbReference>
<evidence type="ECO:0000256" key="1">
    <source>
        <dbReference type="SAM" id="Phobius"/>
    </source>
</evidence>
<comment type="caution">
    <text evidence="2">The sequence shown here is derived from an EMBL/GenBank/DDBJ whole genome shotgun (WGS) entry which is preliminary data.</text>
</comment>
<name>A0A1F7RXB0_9BACT</name>
<proteinExistence type="predicted"/>
<evidence type="ECO:0000313" key="2">
    <source>
        <dbReference type="EMBL" id="OGL45708.1"/>
    </source>
</evidence>
<gene>
    <name evidence="2" type="ORF">A2149_09195</name>
</gene>
<feature type="transmembrane region" description="Helical" evidence="1">
    <location>
        <begin position="21"/>
        <end position="40"/>
    </location>
</feature>
<keyword evidence="1" id="KW-0812">Transmembrane</keyword>
<dbReference type="AlphaFoldDB" id="A0A1F7RXB0"/>
<evidence type="ECO:0000313" key="3">
    <source>
        <dbReference type="Proteomes" id="UP000178435"/>
    </source>
</evidence>
<keyword evidence="1" id="KW-0472">Membrane</keyword>
<dbReference type="Proteomes" id="UP000178435">
    <property type="component" value="Unassembled WGS sequence"/>
</dbReference>
<reference evidence="2 3" key="1">
    <citation type="journal article" date="2016" name="Nat. Commun.">
        <title>Thousands of microbial genomes shed light on interconnected biogeochemical processes in an aquifer system.</title>
        <authorList>
            <person name="Anantharaman K."/>
            <person name="Brown C.T."/>
            <person name="Hug L.A."/>
            <person name="Sharon I."/>
            <person name="Castelle C.J."/>
            <person name="Probst A.J."/>
            <person name="Thomas B.C."/>
            <person name="Singh A."/>
            <person name="Wilkins M.J."/>
            <person name="Karaoz U."/>
            <person name="Brodie E.L."/>
            <person name="Williams K.H."/>
            <person name="Hubbard S.S."/>
            <person name="Banfield J.F."/>
        </authorList>
    </citation>
    <scope>NUCLEOTIDE SEQUENCE [LARGE SCALE GENOMIC DNA]</scope>
</reference>
<keyword evidence="1" id="KW-1133">Transmembrane helix</keyword>
<protein>
    <submittedName>
        <fullName evidence="2">Uncharacterized protein</fullName>
    </submittedName>
</protein>